<evidence type="ECO:0000313" key="2">
    <source>
        <dbReference type="Proteomes" id="UP000821865"/>
    </source>
</evidence>
<evidence type="ECO:0000313" key="1">
    <source>
        <dbReference type="EMBL" id="KAH7974371.1"/>
    </source>
</evidence>
<keyword evidence="2" id="KW-1185">Reference proteome</keyword>
<protein>
    <submittedName>
        <fullName evidence="1">Uncharacterized protein</fullName>
    </submittedName>
</protein>
<name>A0ACB8DPS7_DERSI</name>
<organism evidence="1 2">
    <name type="scientific">Dermacentor silvarum</name>
    <name type="common">Tick</name>
    <dbReference type="NCBI Taxonomy" id="543639"/>
    <lineage>
        <taxon>Eukaryota</taxon>
        <taxon>Metazoa</taxon>
        <taxon>Ecdysozoa</taxon>
        <taxon>Arthropoda</taxon>
        <taxon>Chelicerata</taxon>
        <taxon>Arachnida</taxon>
        <taxon>Acari</taxon>
        <taxon>Parasitiformes</taxon>
        <taxon>Ixodida</taxon>
        <taxon>Ixodoidea</taxon>
        <taxon>Ixodidae</taxon>
        <taxon>Rhipicephalinae</taxon>
        <taxon>Dermacentor</taxon>
    </lineage>
</organism>
<accession>A0ACB8DPS7</accession>
<dbReference type="Proteomes" id="UP000821865">
    <property type="component" value="Chromosome 10"/>
</dbReference>
<sequence>MPQYWHDHRLTWNKEEYDNCLHIHVDTRQIWSPEVDLLNAVSHDLDQWKNFFTIDSDGTVWTYFSAKFKLPCPVGGAKFQTNEQVCTIRVASDTYDSNEVKLVKGDVWEEFQEAGNTEWDITDISYANRTEFNRSFLDVSFQLRRFSKRHRYAVNVPLVAVTLVMLTAFWMPPGSDRRLTLAGLNFLVVAVMLERMTTSFGPPVATSNILLFLGMAAVMQVFTAAGNIFVLNLLSSRTGVRVPDFLHRALSGTAGTVLCLSNHEQETPSRPRDTLHPLTFDDSRDRRRRWLLLAEAVDRLLFIVFGFTAIGLLA</sequence>
<dbReference type="EMBL" id="CM023479">
    <property type="protein sequence ID" value="KAH7974371.1"/>
    <property type="molecule type" value="Genomic_DNA"/>
</dbReference>
<proteinExistence type="predicted"/>
<comment type="caution">
    <text evidence="1">The sequence shown here is derived from an EMBL/GenBank/DDBJ whole genome shotgun (WGS) entry which is preliminary data.</text>
</comment>
<gene>
    <name evidence="1" type="ORF">HPB49_014567</name>
</gene>
<reference evidence="1" key="1">
    <citation type="submission" date="2020-05" db="EMBL/GenBank/DDBJ databases">
        <title>Large-scale comparative analyses of tick genomes elucidate their genetic diversity and vector capacities.</title>
        <authorList>
            <person name="Jia N."/>
            <person name="Wang J."/>
            <person name="Shi W."/>
            <person name="Du L."/>
            <person name="Sun Y."/>
            <person name="Zhan W."/>
            <person name="Jiang J."/>
            <person name="Wang Q."/>
            <person name="Zhang B."/>
            <person name="Ji P."/>
            <person name="Sakyi L.B."/>
            <person name="Cui X."/>
            <person name="Yuan T."/>
            <person name="Jiang B."/>
            <person name="Yang W."/>
            <person name="Lam T.T.-Y."/>
            <person name="Chang Q."/>
            <person name="Ding S."/>
            <person name="Wang X."/>
            <person name="Zhu J."/>
            <person name="Ruan X."/>
            <person name="Zhao L."/>
            <person name="Wei J."/>
            <person name="Que T."/>
            <person name="Du C."/>
            <person name="Cheng J."/>
            <person name="Dai P."/>
            <person name="Han X."/>
            <person name="Huang E."/>
            <person name="Gao Y."/>
            <person name="Liu J."/>
            <person name="Shao H."/>
            <person name="Ye R."/>
            <person name="Li L."/>
            <person name="Wei W."/>
            <person name="Wang X."/>
            <person name="Wang C."/>
            <person name="Yang T."/>
            <person name="Huo Q."/>
            <person name="Li W."/>
            <person name="Guo W."/>
            <person name="Chen H."/>
            <person name="Zhou L."/>
            <person name="Ni X."/>
            <person name="Tian J."/>
            <person name="Zhou Y."/>
            <person name="Sheng Y."/>
            <person name="Liu T."/>
            <person name="Pan Y."/>
            <person name="Xia L."/>
            <person name="Li J."/>
            <person name="Zhao F."/>
            <person name="Cao W."/>
        </authorList>
    </citation>
    <scope>NUCLEOTIDE SEQUENCE</scope>
    <source>
        <strain evidence="1">Dsil-2018</strain>
    </source>
</reference>